<sequence length="362" mass="39456">MDTTLIWQLVLQIVLIACNAVFACAEIAVISVKDARLEQLVAEGNKAAVKLQKLTAQPERFLSTIQIAITLSGYLGSAAAATNFAGMIADGLISLGVGISRATLVSIGVVIVTIILSYITLIFGELVPKRLAMKNPEGVSLKLAGMLYGIAKVFKPIVSLLSVSVNGVLRLIGVDPNSEEDEYSEEEIRMMALAGSQKGSIGEDENEFIQNLFEFDDQSAEAFCTHRTQMCVLWADEGTEEWEREIFSSRHSLYPVCQDTTDKIVGVLDIKDYFALPERSAKRAMAECVKPAYFVPDSIKADVLFERMRRLRKKLAVVCDEYGGVTGIVTLNDLLELLVGDLEGGENAKKPAEKPDAPAQES</sequence>
<evidence type="ECO:0000256" key="9">
    <source>
        <dbReference type="SAM" id="Phobius"/>
    </source>
</evidence>
<feature type="domain" description="CNNM transmembrane" evidence="11">
    <location>
        <begin position="1"/>
        <end position="205"/>
    </location>
</feature>
<dbReference type="GO" id="GO:0005886">
    <property type="term" value="C:plasma membrane"/>
    <property type="evidence" value="ECO:0007669"/>
    <property type="project" value="UniProtKB-SubCell"/>
</dbReference>
<evidence type="ECO:0000259" key="10">
    <source>
        <dbReference type="PROSITE" id="PS51371"/>
    </source>
</evidence>
<reference evidence="12" key="1">
    <citation type="submission" date="2020-10" db="EMBL/GenBank/DDBJ databases">
        <authorList>
            <person name="Gilroy R."/>
        </authorList>
    </citation>
    <scope>NUCLEOTIDE SEQUENCE</scope>
    <source>
        <strain evidence="12">ChiHjej10B9-9673</strain>
    </source>
</reference>
<dbReference type="InterPro" id="IPR051676">
    <property type="entry name" value="UPF0053_domain"/>
</dbReference>
<evidence type="ECO:0000256" key="1">
    <source>
        <dbReference type="ARBA" id="ARBA00004651"/>
    </source>
</evidence>
<proteinExistence type="predicted"/>
<evidence type="ECO:0000256" key="2">
    <source>
        <dbReference type="ARBA" id="ARBA00022475"/>
    </source>
</evidence>
<dbReference type="Pfam" id="PF00571">
    <property type="entry name" value="CBS"/>
    <property type="match status" value="1"/>
</dbReference>
<dbReference type="PROSITE" id="PS51846">
    <property type="entry name" value="CNNM"/>
    <property type="match status" value="1"/>
</dbReference>
<reference evidence="12" key="2">
    <citation type="journal article" date="2021" name="PeerJ">
        <title>Extensive microbial diversity within the chicken gut microbiome revealed by metagenomics and culture.</title>
        <authorList>
            <person name="Gilroy R."/>
            <person name="Ravi A."/>
            <person name="Getino M."/>
            <person name="Pursley I."/>
            <person name="Horton D.L."/>
            <person name="Alikhan N.F."/>
            <person name="Baker D."/>
            <person name="Gharbi K."/>
            <person name="Hall N."/>
            <person name="Watson M."/>
            <person name="Adriaenssens E.M."/>
            <person name="Foster-Nyarko E."/>
            <person name="Jarju S."/>
            <person name="Secka A."/>
            <person name="Antonio M."/>
            <person name="Oren A."/>
            <person name="Chaudhuri R.R."/>
            <person name="La Ragione R."/>
            <person name="Hildebrand F."/>
            <person name="Pallen M.J."/>
        </authorList>
    </citation>
    <scope>NUCLEOTIDE SEQUENCE</scope>
    <source>
        <strain evidence="12">ChiHjej10B9-9673</strain>
    </source>
</reference>
<name>A0A9D1FC14_9FIRM</name>
<keyword evidence="3 8" id="KW-0812">Transmembrane</keyword>
<dbReference type="PANTHER" id="PTHR43099:SF5">
    <property type="entry name" value="HLYC_CORC FAMILY TRANSPORTER"/>
    <property type="match status" value="1"/>
</dbReference>
<keyword evidence="4" id="KW-0677">Repeat</keyword>
<evidence type="ECO:0000313" key="13">
    <source>
        <dbReference type="Proteomes" id="UP000824001"/>
    </source>
</evidence>
<feature type="transmembrane region" description="Helical" evidence="9">
    <location>
        <begin position="61"/>
        <end position="82"/>
    </location>
</feature>
<keyword evidence="2" id="KW-1003">Cell membrane</keyword>
<dbReference type="SUPFAM" id="SSF54631">
    <property type="entry name" value="CBS-domain pair"/>
    <property type="match status" value="1"/>
</dbReference>
<evidence type="ECO:0000256" key="7">
    <source>
        <dbReference type="PROSITE-ProRule" id="PRU00703"/>
    </source>
</evidence>
<feature type="domain" description="CBS" evidence="10">
    <location>
        <begin position="285"/>
        <end position="349"/>
    </location>
</feature>
<protein>
    <submittedName>
        <fullName evidence="12">HlyC/CorC family transporter</fullName>
    </submittedName>
</protein>
<evidence type="ECO:0000313" key="12">
    <source>
        <dbReference type="EMBL" id="HIS66000.1"/>
    </source>
</evidence>
<dbReference type="InterPro" id="IPR002550">
    <property type="entry name" value="CNNM"/>
</dbReference>
<dbReference type="InterPro" id="IPR046342">
    <property type="entry name" value="CBS_dom_sf"/>
</dbReference>
<evidence type="ECO:0000256" key="3">
    <source>
        <dbReference type="ARBA" id="ARBA00022692"/>
    </source>
</evidence>
<keyword evidence="6 8" id="KW-0472">Membrane</keyword>
<evidence type="ECO:0000256" key="8">
    <source>
        <dbReference type="PROSITE-ProRule" id="PRU01193"/>
    </source>
</evidence>
<accession>A0A9D1FC14</accession>
<dbReference type="InterPro" id="IPR044751">
    <property type="entry name" value="Ion_transp-like_CBS"/>
</dbReference>
<comment type="caution">
    <text evidence="12">The sequence shown here is derived from an EMBL/GenBank/DDBJ whole genome shotgun (WGS) entry which is preliminary data.</text>
</comment>
<gene>
    <name evidence="12" type="ORF">IAC18_00420</name>
</gene>
<dbReference type="CDD" id="cd04590">
    <property type="entry name" value="CBS_pair_CorC_HlyC_assoc"/>
    <property type="match status" value="1"/>
</dbReference>
<evidence type="ECO:0000259" key="11">
    <source>
        <dbReference type="PROSITE" id="PS51846"/>
    </source>
</evidence>
<dbReference type="Gene3D" id="3.10.580.10">
    <property type="entry name" value="CBS-domain"/>
    <property type="match status" value="1"/>
</dbReference>
<dbReference type="PROSITE" id="PS51371">
    <property type="entry name" value="CBS"/>
    <property type="match status" value="1"/>
</dbReference>
<dbReference type="AlphaFoldDB" id="A0A9D1FC14"/>
<evidence type="ECO:0000256" key="6">
    <source>
        <dbReference type="ARBA" id="ARBA00023136"/>
    </source>
</evidence>
<evidence type="ECO:0000256" key="5">
    <source>
        <dbReference type="ARBA" id="ARBA00022989"/>
    </source>
</evidence>
<dbReference type="EMBL" id="DVJK01000013">
    <property type="protein sequence ID" value="HIS66000.1"/>
    <property type="molecule type" value="Genomic_DNA"/>
</dbReference>
<feature type="transmembrane region" description="Helical" evidence="9">
    <location>
        <begin position="6"/>
        <end position="30"/>
    </location>
</feature>
<keyword evidence="7" id="KW-0129">CBS domain</keyword>
<keyword evidence="5 8" id="KW-1133">Transmembrane helix</keyword>
<comment type="subcellular location">
    <subcellularLocation>
        <location evidence="1">Cell membrane</location>
        <topology evidence="1">Multi-pass membrane protein</topology>
    </subcellularLocation>
</comment>
<dbReference type="PANTHER" id="PTHR43099">
    <property type="entry name" value="UPF0053 PROTEIN YRKA"/>
    <property type="match status" value="1"/>
</dbReference>
<organism evidence="12 13">
    <name type="scientific">Candidatus Scatomorpha merdipullorum</name>
    <dbReference type="NCBI Taxonomy" id="2840927"/>
    <lineage>
        <taxon>Bacteria</taxon>
        <taxon>Bacillati</taxon>
        <taxon>Bacillota</taxon>
        <taxon>Clostridia</taxon>
        <taxon>Eubacteriales</taxon>
        <taxon>Candidatus Scatomorpha</taxon>
    </lineage>
</organism>
<dbReference type="Proteomes" id="UP000824001">
    <property type="component" value="Unassembled WGS sequence"/>
</dbReference>
<feature type="transmembrane region" description="Helical" evidence="9">
    <location>
        <begin position="102"/>
        <end position="124"/>
    </location>
</feature>
<dbReference type="Pfam" id="PF01595">
    <property type="entry name" value="CNNM"/>
    <property type="match status" value="1"/>
</dbReference>
<evidence type="ECO:0000256" key="4">
    <source>
        <dbReference type="ARBA" id="ARBA00022737"/>
    </source>
</evidence>
<dbReference type="InterPro" id="IPR000644">
    <property type="entry name" value="CBS_dom"/>
</dbReference>